<dbReference type="AlphaFoldDB" id="X8ARK5"/>
<comment type="caution">
    <text evidence="1">The sequence shown here is derived from an EMBL/GenBank/DDBJ whole genome shotgun (WGS) entry which is preliminary data.</text>
</comment>
<gene>
    <name evidence="1" type="ORF">I553_7841</name>
</gene>
<sequence>MVSARTDTKPRARPALWTNSQLWTTTALATCRGVSRGLRLAYGRHDVASAKNISSK</sequence>
<dbReference type="EMBL" id="JAOB01000047">
    <property type="protein sequence ID" value="EUA33430.1"/>
    <property type="molecule type" value="Genomic_DNA"/>
</dbReference>
<name>X8ARK5_MYCXE</name>
<evidence type="ECO:0000313" key="1">
    <source>
        <dbReference type="EMBL" id="EUA33430.1"/>
    </source>
</evidence>
<reference evidence="1" key="1">
    <citation type="submission" date="2014-01" db="EMBL/GenBank/DDBJ databases">
        <authorList>
            <person name="Brown-Elliot B."/>
            <person name="Wallace R."/>
            <person name="Lenaerts A."/>
            <person name="Ordway D."/>
            <person name="DeGroote M.A."/>
            <person name="Parker T."/>
            <person name="Sizemore C."/>
            <person name="Tallon L.J."/>
            <person name="Sadzewicz L.K."/>
            <person name="Sengamalay N."/>
            <person name="Fraser C.M."/>
            <person name="Hine E."/>
            <person name="Shefchek K.A."/>
            <person name="Das S.P."/>
            <person name="Tettelin H."/>
        </authorList>
    </citation>
    <scope>NUCLEOTIDE SEQUENCE [LARGE SCALE GENOMIC DNA]</scope>
    <source>
        <strain evidence="1">4042</strain>
    </source>
</reference>
<proteinExistence type="predicted"/>
<organism evidence="1">
    <name type="scientific">Mycobacterium xenopi 4042</name>
    <dbReference type="NCBI Taxonomy" id="1299334"/>
    <lineage>
        <taxon>Bacteria</taxon>
        <taxon>Bacillati</taxon>
        <taxon>Actinomycetota</taxon>
        <taxon>Actinomycetes</taxon>
        <taxon>Mycobacteriales</taxon>
        <taxon>Mycobacteriaceae</taxon>
        <taxon>Mycobacterium</taxon>
    </lineage>
</organism>
<accession>X8ARK5</accession>
<protein>
    <submittedName>
        <fullName evidence="1">Uncharacterized protein</fullName>
    </submittedName>
</protein>